<feature type="compositionally biased region" description="Basic and acidic residues" evidence="1">
    <location>
        <begin position="121"/>
        <end position="131"/>
    </location>
</feature>
<gene>
    <name evidence="2" type="ORF">AVDCRST_MAG85-4158</name>
</gene>
<feature type="compositionally biased region" description="Basic and acidic residues" evidence="1">
    <location>
        <begin position="139"/>
        <end position="148"/>
    </location>
</feature>
<proteinExistence type="predicted"/>
<name>A0A6J4TZC3_9ACTN</name>
<feature type="region of interest" description="Disordered" evidence="1">
    <location>
        <begin position="75"/>
        <end position="100"/>
    </location>
</feature>
<reference evidence="2" key="1">
    <citation type="submission" date="2020-02" db="EMBL/GenBank/DDBJ databases">
        <authorList>
            <person name="Meier V. D."/>
        </authorList>
    </citation>
    <scope>NUCLEOTIDE SEQUENCE</scope>
    <source>
        <strain evidence="2">AVDCRST_MAG85</strain>
    </source>
</reference>
<feature type="compositionally biased region" description="Basic and acidic residues" evidence="1">
    <location>
        <begin position="91"/>
        <end position="100"/>
    </location>
</feature>
<organism evidence="2">
    <name type="scientific">uncultured Solirubrobacteraceae bacterium</name>
    <dbReference type="NCBI Taxonomy" id="1162706"/>
    <lineage>
        <taxon>Bacteria</taxon>
        <taxon>Bacillati</taxon>
        <taxon>Actinomycetota</taxon>
        <taxon>Thermoleophilia</taxon>
        <taxon>Solirubrobacterales</taxon>
        <taxon>Solirubrobacteraceae</taxon>
        <taxon>environmental samples</taxon>
    </lineage>
</organism>
<sequence>MLPGLEALVEVTVADAADRRRAVAERHDAPVGADDDRLQVVDADRGSVRCRGQERVRVVEGLRARDEVDLHRQVPGILGRSRGGEQVGARQVERRRSEMAELARRASDGLERMQLQQPRALLDRELGEPRDRRPRRRRDRVDDAERQPRITRGGHRVERAVVRRLRVRG</sequence>
<evidence type="ECO:0000313" key="2">
    <source>
        <dbReference type="EMBL" id="CAA9536373.1"/>
    </source>
</evidence>
<dbReference type="AlphaFoldDB" id="A0A6J4TZC3"/>
<dbReference type="EMBL" id="CADCVT010000472">
    <property type="protein sequence ID" value="CAA9536373.1"/>
    <property type="molecule type" value="Genomic_DNA"/>
</dbReference>
<accession>A0A6J4TZC3</accession>
<feature type="region of interest" description="Disordered" evidence="1">
    <location>
        <begin position="119"/>
        <end position="157"/>
    </location>
</feature>
<evidence type="ECO:0000256" key="1">
    <source>
        <dbReference type="SAM" id="MobiDB-lite"/>
    </source>
</evidence>
<protein>
    <submittedName>
        <fullName evidence="2">Uncharacterized protein</fullName>
    </submittedName>
</protein>